<dbReference type="InterPro" id="IPR001375">
    <property type="entry name" value="Peptidase_S9_cat"/>
</dbReference>
<feature type="domain" description="Peptidase S9 prolyl oligopeptidase catalytic" evidence="2">
    <location>
        <begin position="117"/>
        <end position="309"/>
    </location>
</feature>
<protein>
    <recommendedName>
        <fullName evidence="2">Peptidase S9 prolyl oligopeptidase catalytic domain-containing protein</fullName>
    </recommendedName>
</protein>
<evidence type="ECO:0000313" key="3">
    <source>
        <dbReference type="EMBL" id="CQR73654.1"/>
    </source>
</evidence>
<reference evidence="4" key="1">
    <citation type="submission" date="2015-03" db="EMBL/GenBank/DDBJ databases">
        <authorList>
            <person name="Nijsse Bart"/>
        </authorList>
    </citation>
    <scope>NUCLEOTIDE SEQUENCE [LARGE SCALE GENOMIC DNA]</scope>
</reference>
<feature type="transmembrane region" description="Helical" evidence="1">
    <location>
        <begin position="20"/>
        <end position="44"/>
    </location>
</feature>
<keyword evidence="1" id="KW-0472">Membrane</keyword>
<keyword evidence="1" id="KW-1133">Transmembrane helix</keyword>
<keyword evidence="1" id="KW-0812">Transmembrane</keyword>
<dbReference type="EMBL" id="CTRP01000014">
    <property type="protein sequence ID" value="CQR73654.1"/>
    <property type="molecule type" value="Genomic_DNA"/>
</dbReference>
<evidence type="ECO:0000313" key="4">
    <source>
        <dbReference type="Proteomes" id="UP000049855"/>
    </source>
</evidence>
<dbReference type="PANTHER" id="PTHR43358">
    <property type="entry name" value="ALPHA/BETA-HYDROLASE"/>
    <property type="match status" value="1"/>
</dbReference>
<dbReference type="InterPro" id="IPR052920">
    <property type="entry name" value="DNA-binding_regulatory"/>
</dbReference>
<dbReference type="AlphaFoldDB" id="A0A0U1L433"/>
<dbReference type="InterPro" id="IPR029058">
    <property type="entry name" value="AB_hydrolase_fold"/>
</dbReference>
<dbReference type="GO" id="GO:0008236">
    <property type="term" value="F:serine-type peptidase activity"/>
    <property type="evidence" value="ECO:0007669"/>
    <property type="project" value="InterPro"/>
</dbReference>
<dbReference type="PANTHER" id="PTHR43358:SF4">
    <property type="entry name" value="ALPHA_BETA HYDROLASE FOLD-1 DOMAIN-CONTAINING PROTEIN"/>
    <property type="match status" value="1"/>
</dbReference>
<gene>
    <name evidence="3" type="ORF">SpAn4DRAFT_0116</name>
</gene>
<evidence type="ECO:0000259" key="2">
    <source>
        <dbReference type="Pfam" id="PF00326"/>
    </source>
</evidence>
<evidence type="ECO:0000256" key="1">
    <source>
        <dbReference type="SAM" id="Phobius"/>
    </source>
</evidence>
<dbReference type="SUPFAM" id="SSF53474">
    <property type="entry name" value="alpha/beta-Hydrolases"/>
    <property type="match status" value="1"/>
</dbReference>
<proteinExistence type="predicted"/>
<keyword evidence="4" id="KW-1185">Reference proteome</keyword>
<name>A0A0U1L433_9FIRM</name>
<accession>A0A0U1L433</accession>
<dbReference type="Pfam" id="PF00326">
    <property type="entry name" value="Peptidase_S9"/>
    <property type="match status" value="1"/>
</dbReference>
<dbReference type="Proteomes" id="UP000049855">
    <property type="component" value="Unassembled WGS sequence"/>
</dbReference>
<organism evidence="3 4">
    <name type="scientific">Sporomusa ovata</name>
    <dbReference type="NCBI Taxonomy" id="2378"/>
    <lineage>
        <taxon>Bacteria</taxon>
        <taxon>Bacillati</taxon>
        <taxon>Bacillota</taxon>
        <taxon>Negativicutes</taxon>
        <taxon>Selenomonadales</taxon>
        <taxon>Sporomusaceae</taxon>
        <taxon>Sporomusa</taxon>
    </lineage>
</organism>
<sequence length="321" mass="35145">MLGDLSGQTKVRPALIKNTIIKSLVAVIILVVVTVYVVSGFIVWQLTHPLRRPVNAVPATVGLQYEDIEFASREDRLLLKGWLIKSEGNSQTVIFAHGYGKNRLQDNLPLLLFTAALVDKGINVVLFDFRNSGESAGDITSIGIYEVNDLLGAFDFVQSRPDISHDTCVCGFSMGAATSILAAAREPRIAAVIADSPFADLSTYLSDNLTVWSDLPKIPFNHTIMSVIPLVTGLRPEEVSPLEEVNNLKGRPLLLIHGEADRDIPIANSLKLQQSYPNTQLLCLPGAGHVGSFGVDREKYLQTVIEFLQVNQKLTEQAEEN</sequence>
<dbReference type="Gene3D" id="3.40.50.1820">
    <property type="entry name" value="alpha/beta hydrolase"/>
    <property type="match status" value="1"/>
</dbReference>
<dbReference type="RefSeq" id="WP_021170926.1">
    <property type="nucleotide sequence ID" value="NZ_CTRP01000014.1"/>
</dbReference>
<dbReference type="GO" id="GO:0006508">
    <property type="term" value="P:proteolysis"/>
    <property type="evidence" value="ECO:0007669"/>
    <property type="project" value="InterPro"/>
</dbReference>